<dbReference type="Proteomes" id="UP000620327">
    <property type="component" value="Unassembled WGS sequence"/>
</dbReference>
<comment type="caution">
    <text evidence="1">The sequence shown here is derived from an EMBL/GenBank/DDBJ whole genome shotgun (WGS) entry which is preliminary data.</text>
</comment>
<proteinExistence type="predicted"/>
<dbReference type="AlphaFoldDB" id="A0A923MLH3"/>
<name>A0A923MLH3_9FIRM</name>
<evidence type="ECO:0000313" key="2">
    <source>
        <dbReference type="Proteomes" id="UP000620327"/>
    </source>
</evidence>
<reference evidence="1" key="1">
    <citation type="submission" date="2020-08" db="EMBL/GenBank/DDBJ databases">
        <title>Genome public.</title>
        <authorList>
            <person name="Liu C."/>
            <person name="Sun Q."/>
        </authorList>
    </citation>
    <scope>NUCLEOTIDE SEQUENCE</scope>
    <source>
        <strain evidence="1">BX15</strain>
    </source>
</reference>
<dbReference type="RefSeq" id="WP_187016257.1">
    <property type="nucleotide sequence ID" value="NZ_JACOQI010000032.1"/>
</dbReference>
<protein>
    <recommendedName>
        <fullName evidence="3">Ribbon-helix-helix protein CopG domain-containing protein</fullName>
    </recommendedName>
</protein>
<gene>
    <name evidence="1" type="ORF">H8Z83_17640</name>
</gene>
<sequence length="148" mass="17126">MQENDEKRIERTVVWLDAKLVPRMDGWLAADNCKNRSEFINKALRFYMGYLGTEDNTAYLSQAILTAIQGTLDDNNNRLCRILFKCAVELNMLCHTIAAHFRTDPIHTRELRAYAVDEVKRTNGQVSFENAVRSQRRIEPDDAWPGSY</sequence>
<evidence type="ECO:0000313" key="1">
    <source>
        <dbReference type="EMBL" id="MBC5772111.1"/>
    </source>
</evidence>
<accession>A0A923MLH3</accession>
<dbReference type="EMBL" id="JACOQI010000032">
    <property type="protein sequence ID" value="MBC5772111.1"/>
    <property type="molecule type" value="Genomic_DNA"/>
</dbReference>
<evidence type="ECO:0008006" key="3">
    <source>
        <dbReference type="Google" id="ProtNLM"/>
    </source>
</evidence>
<organism evidence="1 2">
    <name type="scientific">Dysosmobacter segnis</name>
    <dbReference type="NCBI Taxonomy" id="2763042"/>
    <lineage>
        <taxon>Bacteria</taxon>
        <taxon>Bacillati</taxon>
        <taxon>Bacillota</taxon>
        <taxon>Clostridia</taxon>
        <taxon>Eubacteriales</taxon>
        <taxon>Oscillospiraceae</taxon>
        <taxon>Dysosmobacter</taxon>
    </lineage>
</organism>
<keyword evidence="2" id="KW-1185">Reference proteome</keyword>